<dbReference type="EMBL" id="CP080389">
    <property type="protein sequence ID" value="WHO11644.1"/>
    <property type="molecule type" value="Genomic_DNA"/>
</dbReference>
<feature type="domain" description="FAD dependent oxidoreductase" evidence="4">
    <location>
        <begin position="30"/>
        <end position="422"/>
    </location>
</feature>
<dbReference type="Gene3D" id="3.30.9.10">
    <property type="entry name" value="D-Amino Acid Oxidase, subunit A, domain 2"/>
    <property type="match status" value="1"/>
</dbReference>
<evidence type="ECO:0000256" key="3">
    <source>
        <dbReference type="SAM" id="MobiDB-lite"/>
    </source>
</evidence>
<dbReference type="PANTHER" id="PTHR13847">
    <property type="entry name" value="SARCOSINE DEHYDROGENASE-RELATED"/>
    <property type="match status" value="1"/>
</dbReference>
<organism evidence="5 6">
    <name type="scientific">Agrobacterium cucumeris</name>
    <dbReference type="NCBI Taxonomy" id="2862866"/>
    <lineage>
        <taxon>Bacteria</taxon>
        <taxon>Pseudomonadati</taxon>
        <taxon>Pseudomonadota</taxon>
        <taxon>Alphaproteobacteria</taxon>
        <taxon>Hyphomicrobiales</taxon>
        <taxon>Rhizobiaceae</taxon>
        <taxon>Rhizobium/Agrobacterium group</taxon>
        <taxon>Agrobacterium</taxon>
    </lineage>
</organism>
<proteinExistence type="inferred from homology"/>
<feature type="region of interest" description="Disordered" evidence="3">
    <location>
        <begin position="1"/>
        <end position="20"/>
    </location>
</feature>
<evidence type="ECO:0000256" key="1">
    <source>
        <dbReference type="ARBA" id="ARBA00009410"/>
    </source>
</evidence>
<accession>A0ABY8RX88</accession>
<evidence type="ECO:0000259" key="4">
    <source>
        <dbReference type="Pfam" id="PF01266"/>
    </source>
</evidence>
<feature type="compositionally biased region" description="Polar residues" evidence="3">
    <location>
        <begin position="1"/>
        <end position="11"/>
    </location>
</feature>
<protein>
    <submittedName>
        <fullName evidence="5">FAD-binding oxidoreductase</fullName>
    </submittedName>
</protein>
<dbReference type="InterPro" id="IPR036188">
    <property type="entry name" value="FAD/NAD-bd_sf"/>
</dbReference>
<geneLocation type="plasmid" evidence="5 6">
    <name>pO132a</name>
</geneLocation>
<dbReference type="Gene3D" id="3.50.50.60">
    <property type="entry name" value="FAD/NAD(P)-binding domain"/>
    <property type="match status" value="1"/>
</dbReference>
<sequence>MSAQSMDNGRQSPPLKGFWSQSDELPETADVVVIGAGIVGVSLALFLAKSGCTTVLLEKGRIGGEQSGRNLGWCRASGRSDAETPLGVLSMSLWDDFATTLESDTGFRRCGRLFLCRSAEEIAEQDRRAEITRRYGIYTARLVSSELKQFLPNASRSWPAAYYVPEDGKAEPELTVPVIAAGAQTAGAKVYPWCAVRKLEIAGGRVTGVITEKGRISCSRAVVTAGAWSSLFLRSAGLRLPIIQIAASVLRTAPVEGASGPCIGTADFGFRSHLDGSYSVSPFGGAVSLTPDTLRFAWKFLPALRQRGGAVSFRFDRGAREAWLRAIPGSRRRQLWYEQEREIDRDPSDGRLSQAFQSFLEARPDCAGASVIHRWAGVIDASPDSVPTIDAAPEITGLWFATGFSGHGFGLGPGAGRLLADMVTDAKPSVDPAPFRFRR</sequence>
<keyword evidence="6" id="KW-1185">Reference proteome</keyword>
<reference evidence="5 6" key="1">
    <citation type="journal article" date="2023" name="Syst. Appl. Microbiol.">
        <title>Agrobacterium cucumeris sp. nov. isolated from crazy roots on cucumber (Cucumis sativus).</title>
        <authorList>
            <person name="Warabieda M."/>
            <person name="Kuzmanovic N."/>
            <person name="Trzcinski P."/>
            <person name="Pulawska J."/>
        </authorList>
    </citation>
    <scope>NUCLEOTIDE SEQUENCE [LARGE SCALE GENOMIC DNA]</scope>
    <source>
        <strain evidence="5 6">O132</strain>
    </source>
</reference>
<comment type="similarity">
    <text evidence="1">Belongs to the DadA oxidoreductase family.</text>
</comment>
<dbReference type="SUPFAM" id="SSF51905">
    <property type="entry name" value="FAD/NAD(P)-binding domain"/>
    <property type="match status" value="1"/>
</dbReference>
<evidence type="ECO:0000313" key="6">
    <source>
        <dbReference type="Proteomes" id="UP001225611"/>
    </source>
</evidence>
<evidence type="ECO:0000256" key="2">
    <source>
        <dbReference type="ARBA" id="ARBA00023002"/>
    </source>
</evidence>
<name>A0ABY8RX88_9HYPH</name>
<dbReference type="InterPro" id="IPR006076">
    <property type="entry name" value="FAD-dep_OxRdtase"/>
</dbReference>
<evidence type="ECO:0000313" key="5">
    <source>
        <dbReference type="EMBL" id="WHO11644.1"/>
    </source>
</evidence>
<dbReference type="PANTHER" id="PTHR13847:SF280">
    <property type="entry name" value="D-AMINO ACID DEHYDROGENASE"/>
    <property type="match status" value="1"/>
</dbReference>
<gene>
    <name evidence="5" type="ORF">KZ699_24850</name>
</gene>
<keyword evidence="2" id="KW-0560">Oxidoreductase</keyword>
<dbReference type="Pfam" id="PF01266">
    <property type="entry name" value="DAO"/>
    <property type="match status" value="1"/>
</dbReference>
<keyword evidence="5" id="KW-0614">Plasmid</keyword>
<dbReference type="Proteomes" id="UP001225611">
    <property type="component" value="Plasmid pO132a"/>
</dbReference>